<keyword evidence="2" id="KW-1185">Reference proteome</keyword>
<evidence type="ECO:0000313" key="2">
    <source>
        <dbReference type="Proteomes" id="UP000036681"/>
    </source>
</evidence>
<dbReference type="Proteomes" id="UP000036681">
    <property type="component" value="Unplaced"/>
</dbReference>
<keyword evidence="1" id="KW-0472">Membrane</keyword>
<organism evidence="2 3">
    <name type="scientific">Ascaris lumbricoides</name>
    <name type="common">Giant roundworm</name>
    <dbReference type="NCBI Taxonomy" id="6252"/>
    <lineage>
        <taxon>Eukaryota</taxon>
        <taxon>Metazoa</taxon>
        <taxon>Ecdysozoa</taxon>
        <taxon>Nematoda</taxon>
        <taxon>Chromadorea</taxon>
        <taxon>Rhabditida</taxon>
        <taxon>Spirurina</taxon>
        <taxon>Ascaridomorpha</taxon>
        <taxon>Ascaridoidea</taxon>
        <taxon>Ascarididae</taxon>
        <taxon>Ascaris</taxon>
    </lineage>
</organism>
<evidence type="ECO:0000256" key="1">
    <source>
        <dbReference type="SAM" id="Phobius"/>
    </source>
</evidence>
<evidence type="ECO:0000313" key="3">
    <source>
        <dbReference type="WBParaSite" id="ALUE_0002099801-mRNA-1"/>
    </source>
</evidence>
<dbReference type="AlphaFoldDB" id="A0A0M3IQH0"/>
<keyword evidence="1" id="KW-1133">Transmembrane helix</keyword>
<reference evidence="3" key="1">
    <citation type="submission" date="2017-02" db="UniProtKB">
        <authorList>
            <consortium name="WormBaseParasite"/>
        </authorList>
    </citation>
    <scope>IDENTIFICATION</scope>
</reference>
<dbReference type="WBParaSite" id="ALUE_0002099801-mRNA-1">
    <property type="protein sequence ID" value="ALUE_0002099801-mRNA-1"/>
    <property type="gene ID" value="ALUE_0002099801"/>
</dbReference>
<proteinExistence type="predicted"/>
<accession>A0A0M3IQH0</accession>
<feature type="transmembrane region" description="Helical" evidence="1">
    <location>
        <begin position="20"/>
        <end position="38"/>
    </location>
</feature>
<sequence length="48" mass="6022">MYIKRISYFQQKKRQINMRYTILITWNIQFAQFINYQQMNMSISGLLR</sequence>
<name>A0A0M3IQH0_ASCLU</name>
<protein>
    <submittedName>
        <fullName evidence="3">Uncharacterized protein</fullName>
    </submittedName>
</protein>
<keyword evidence="1" id="KW-0812">Transmembrane</keyword>